<dbReference type="PANTHER" id="PTHR43591:SF24">
    <property type="entry name" value="2-METHOXY-6-POLYPRENYL-1,4-BENZOQUINOL METHYLASE, MITOCHONDRIAL"/>
    <property type="match status" value="1"/>
</dbReference>
<dbReference type="CDD" id="cd02440">
    <property type="entry name" value="AdoMet_MTases"/>
    <property type="match status" value="1"/>
</dbReference>
<dbReference type="OrthoDB" id="2013972at2759"/>
<dbReference type="InterPro" id="IPR041698">
    <property type="entry name" value="Methyltransf_25"/>
</dbReference>
<feature type="domain" description="Methyltransferase" evidence="2">
    <location>
        <begin position="81"/>
        <end position="184"/>
    </location>
</feature>
<evidence type="ECO:0000256" key="1">
    <source>
        <dbReference type="SAM" id="MobiDB-lite"/>
    </source>
</evidence>
<evidence type="ECO:0000259" key="2">
    <source>
        <dbReference type="Pfam" id="PF13649"/>
    </source>
</evidence>
<feature type="region of interest" description="Disordered" evidence="1">
    <location>
        <begin position="327"/>
        <end position="383"/>
    </location>
</feature>
<gene>
    <name evidence="3" type="ORF">BXZ70DRAFT_1010717</name>
</gene>
<dbReference type="AlphaFoldDB" id="A0A8K0XMB4"/>
<sequence>MAHGHQSHTDTAARPTREVHDKLRQTFRSRREKGSIPYPVVYSPTQSAYDSWNQMFLGTLTQEPGQSSITLHPFEKPPRRVLDLGCGSGFWIIEAATKHWKETEFVGLDVLTIQPDIQRMSKTMYDAHNLVNRVKWVNANFLDGLPFEENSFDFVRICGLGLAVPEDEWQSLLHETRRVLEPGGVVEILEEDLIFPAADPPKHFWSDTIMSHIPFRHSVTAPTAGVDTGFSFNSALGDDPHMSPISSKSTHSFFSDTNTLARSTISSGKQSSNQSLTDSTHPTDPQDHRKLQAAWQRMLHRRFLAPRITAVLPFYINSEFDDMQTHPPFHITLPPNSDRGEKGYPWNNDERGRASGSDPDLYVSRSSGLNRSLRDPSVDMDDDSIHSKRSTIVNQRAAMHLARTVNLIEGCKDAIWHEYRIAYENANNVKHRSDEHFQDSATRCRADFDLAWTNWENDMKDRMSMRGTVNKWLSWSMDTVDIERPEWKVWRDRVDSKDSDALSVSSGLNANDTDLCRSLRGFVAWNTMADDEEPSATI</sequence>
<feature type="region of interest" description="Disordered" evidence="1">
    <location>
        <begin position="1"/>
        <end position="21"/>
    </location>
</feature>
<dbReference type="Pfam" id="PF13649">
    <property type="entry name" value="Methyltransf_25"/>
    <property type="match status" value="1"/>
</dbReference>
<name>A0A8K0XMB4_9AGAR</name>
<feature type="region of interest" description="Disordered" evidence="1">
    <location>
        <begin position="263"/>
        <end position="288"/>
    </location>
</feature>
<dbReference type="GO" id="GO:0008168">
    <property type="term" value="F:methyltransferase activity"/>
    <property type="evidence" value="ECO:0007669"/>
    <property type="project" value="TreeGrafter"/>
</dbReference>
<protein>
    <recommendedName>
        <fullName evidence="2">Methyltransferase domain-containing protein</fullName>
    </recommendedName>
</protein>
<dbReference type="PANTHER" id="PTHR43591">
    <property type="entry name" value="METHYLTRANSFERASE"/>
    <property type="match status" value="1"/>
</dbReference>
<keyword evidence="4" id="KW-1185">Reference proteome</keyword>
<reference evidence="3" key="1">
    <citation type="journal article" date="2021" name="New Phytol.">
        <title>Evolutionary innovations through gain and loss of genes in the ectomycorrhizal Boletales.</title>
        <authorList>
            <person name="Wu G."/>
            <person name="Miyauchi S."/>
            <person name="Morin E."/>
            <person name="Kuo A."/>
            <person name="Drula E."/>
            <person name="Varga T."/>
            <person name="Kohler A."/>
            <person name="Feng B."/>
            <person name="Cao Y."/>
            <person name="Lipzen A."/>
            <person name="Daum C."/>
            <person name="Hundley H."/>
            <person name="Pangilinan J."/>
            <person name="Johnson J."/>
            <person name="Barry K."/>
            <person name="LaButti K."/>
            <person name="Ng V."/>
            <person name="Ahrendt S."/>
            <person name="Min B."/>
            <person name="Choi I.G."/>
            <person name="Park H."/>
            <person name="Plett J.M."/>
            <person name="Magnuson J."/>
            <person name="Spatafora J.W."/>
            <person name="Nagy L.G."/>
            <person name="Henrissat B."/>
            <person name="Grigoriev I.V."/>
            <person name="Yang Z.L."/>
            <person name="Xu J."/>
            <person name="Martin F.M."/>
        </authorList>
    </citation>
    <scope>NUCLEOTIDE SEQUENCE</scope>
    <source>
        <strain evidence="3">KKN 215</strain>
    </source>
</reference>
<feature type="compositionally biased region" description="Polar residues" evidence="1">
    <location>
        <begin position="263"/>
        <end position="283"/>
    </location>
</feature>
<comment type="caution">
    <text evidence="3">The sequence shown here is derived from an EMBL/GenBank/DDBJ whole genome shotgun (WGS) entry which is preliminary data.</text>
</comment>
<dbReference type="SUPFAM" id="SSF53335">
    <property type="entry name" value="S-adenosyl-L-methionine-dependent methyltransferases"/>
    <property type="match status" value="1"/>
</dbReference>
<feature type="compositionally biased region" description="Basic and acidic residues" evidence="1">
    <location>
        <begin position="338"/>
        <end position="353"/>
    </location>
</feature>
<evidence type="ECO:0000313" key="3">
    <source>
        <dbReference type="EMBL" id="KAH8092636.1"/>
    </source>
</evidence>
<accession>A0A8K0XMB4</accession>
<evidence type="ECO:0000313" key="4">
    <source>
        <dbReference type="Proteomes" id="UP000813824"/>
    </source>
</evidence>
<proteinExistence type="predicted"/>
<dbReference type="EMBL" id="JAEVFJ010000031">
    <property type="protein sequence ID" value="KAH8092636.1"/>
    <property type="molecule type" value="Genomic_DNA"/>
</dbReference>
<organism evidence="3 4">
    <name type="scientific">Cristinia sonorae</name>
    <dbReference type="NCBI Taxonomy" id="1940300"/>
    <lineage>
        <taxon>Eukaryota</taxon>
        <taxon>Fungi</taxon>
        <taxon>Dikarya</taxon>
        <taxon>Basidiomycota</taxon>
        <taxon>Agaricomycotina</taxon>
        <taxon>Agaricomycetes</taxon>
        <taxon>Agaricomycetidae</taxon>
        <taxon>Agaricales</taxon>
        <taxon>Pleurotineae</taxon>
        <taxon>Stephanosporaceae</taxon>
        <taxon>Cristinia</taxon>
    </lineage>
</organism>
<dbReference type="Gene3D" id="3.40.50.150">
    <property type="entry name" value="Vaccinia Virus protein VP39"/>
    <property type="match status" value="1"/>
</dbReference>
<dbReference type="Proteomes" id="UP000813824">
    <property type="component" value="Unassembled WGS sequence"/>
</dbReference>
<dbReference type="InterPro" id="IPR029063">
    <property type="entry name" value="SAM-dependent_MTases_sf"/>
</dbReference>